<name>A0A9N9XHR9_PHYSR</name>
<dbReference type="InterPro" id="IPR032145">
    <property type="entry name" value="DUF4818"/>
</dbReference>
<dbReference type="OrthoDB" id="6744975at2759"/>
<feature type="chain" id="PRO_5040194454" evidence="2">
    <location>
        <begin position="21"/>
        <end position="248"/>
    </location>
</feature>
<keyword evidence="2" id="KW-0732">Signal</keyword>
<evidence type="ECO:0000256" key="1">
    <source>
        <dbReference type="SAM" id="Phobius"/>
    </source>
</evidence>
<dbReference type="Pfam" id="PF16089">
    <property type="entry name" value="DUF4818"/>
    <property type="match status" value="1"/>
</dbReference>
<feature type="transmembrane region" description="Helical" evidence="1">
    <location>
        <begin position="124"/>
        <end position="143"/>
    </location>
</feature>
<evidence type="ECO:0000256" key="2">
    <source>
        <dbReference type="SAM" id="SignalP"/>
    </source>
</evidence>
<keyword evidence="4" id="KW-1185">Reference proteome</keyword>
<keyword evidence="1" id="KW-1133">Transmembrane helix</keyword>
<feature type="transmembrane region" description="Helical" evidence="1">
    <location>
        <begin position="65"/>
        <end position="85"/>
    </location>
</feature>
<protein>
    <submittedName>
        <fullName evidence="3">Uncharacterized protein</fullName>
    </submittedName>
</protein>
<feature type="signal peptide" evidence="2">
    <location>
        <begin position="1"/>
        <end position="20"/>
    </location>
</feature>
<reference evidence="3" key="1">
    <citation type="submission" date="2022-01" db="EMBL/GenBank/DDBJ databases">
        <authorList>
            <person name="King R."/>
        </authorList>
    </citation>
    <scope>NUCLEOTIDE SEQUENCE</scope>
</reference>
<accession>A0A9N9XHR9</accession>
<proteinExistence type="predicted"/>
<sequence>MGKFLAVFLAYVLMCNQCLIFRDPDANYAGPKLSSYVFLTAVCILLYDLRLYPKRLRKLDHLSQNIVEFFIAMFAMELVLQDFWYPLINGLVALLLHGAEKMEYLSDYEYLSDSLKDPSTVDRITYILSLFFLLSVLHAVRAIDFRALQEGPGCFFDDIAYRGRRFLLKKIRYLGFAKKRVKIKECKEKRSRRSTRDDDNEKTGTIDLEDFSKSGDTNVDDSVCSNSDCDSQKICDFDDLDLLIDIDD</sequence>
<keyword evidence="1" id="KW-0812">Transmembrane</keyword>
<evidence type="ECO:0000313" key="4">
    <source>
        <dbReference type="Proteomes" id="UP001153712"/>
    </source>
</evidence>
<keyword evidence="1" id="KW-0472">Membrane</keyword>
<gene>
    <name evidence="3" type="ORF">PHYEVI_LOCUS842</name>
</gene>
<evidence type="ECO:0000313" key="3">
    <source>
        <dbReference type="EMBL" id="CAG9854379.1"/>
    </source>
</evidence>
<dbReference type="EMBL" id="OU900094">
    <property type="protein sequence ID" value="CAG9854379.1"/>
    <property type="molecule type" value="Genomic_DNA"/>
</dbReference>
<feature type="transmembrane region" description="Helical" evidence="1">
    <location>
        <begin position="36"/>
        <end position="53"/>
    </location>
</feature>
<dbReference type="AlphaFoldDB" id="A0A9N9XHR9"/>
<organism evidence="3 4">
    <name type="scientific">Phyllotreta striolata</name>
    <name type="common">Striped flea beetle</name>
    <name type="synonym">Crioceris striolata</name>
    <dbReference type="NCBI Taxonomy" id="444603"/>
    <lineage>
        <taxon>Eukaryota</taxon>
        <taxon>Metazoa</taxon>
        <taxon>Ecdysozoa</taxon>
        <taxon>Arthropoda</taxon>
        <taxon>Hexapoda</taxon>
        <taxon>Insecta</taxon>
        <taxon>Pterygota</taxon>
        <taxon>Neoptera</taxon>
        <taxon>Endopterygota</taxon>
        <taxon>Coleoptera</taxon>
        <taxon>Polyphaga</taxon>
        <taxon>Cucujiformia</taxon>
        <taxon>Chrysomeloidea</taxon>
        <taxon>Chrysomelidae</taxon>
        <taxon>Galerucinae</taxon>
        <taxon>Alticini</taxon>
        <taxon>Phyllotreta</taxon>
    </lineage>
</organism>
<dbReference type="Proteomes" id="UP001153712">
    <property type="component" value="Chromosome 1"/>
</dbReference>